<sequence length="149" mass="17014">MNNNKKTKKKRHNGEGSIRQKPNGRYEVRISGRAGKSTRISKYADTLDEAVDIQHALSVAMVQTPQYLQNNTTVGEWLDNWLTTYMQHTLKQSTYKSYETYVRKHFKPSLGSIKLKELDSAYAPDILQLQAGAGKIVTQNDFQSEYVLT</sequence>
<dbReference type="Pfam" id="PF14659">
    <property type="entry name" value="Phage_int_SAM_3"/>
    <property type="match status" value="1"/>
</dbReference>
<evidence type="ECO:0000256" key="3">
    <source>
        <dbReference type="PROSITE-ProRule" id="PRU01248"/>
    </source>
</evidence>
<gene>
    <name evidence="6" type="ORF">BUFA31_18700</name>
</gene>
<dbReference type="Proteomes" id="UP000620147">
    <property type="component" value="Unassembled WGS sequence"/>
</dbReference>
<evidence type="ECO:0000256" key="2">
    <source>
        <dbReference type="ARBA" id="ARBA00023125"/>
    </source>
</evidence>
<keyword evidence="7" id="KW-1185">Reference proteome</keyword>
<evidence type="ECO:0000256" key="4">
    <source>
        <dbReference type="SAM" id="MobiDB-lite"/>
    </source>
</evidence>
<proteinExistence type="inferred from homology"/>
<dbReference type="RefSeq" id="WP_188886617.1">
    <property type="nucleotide sequence ID" value="NZ_BLYJ01000024.1"/>
</dbReference>
<dbReference type="InterPro" id="IPR011010">
    <property type="entry name" value="DNA_brk_join_enz"/>
</dbReference>
<comment type="caution">
    <text evidence="6">The sequence shown here is derived from an EMBL/GenBank/DDBJ whole genome shotgun (WGS) entry which is preliminary data.</text>
</comment>
<protein>
    <recommendedName>
        <fullName evidence="5">Core-binding (CB) domain-containing protein</fullName>
    </recommendedName>
</protein>
<comment type="similarity">
    <text evidence="1">Belongs to the 'phage' integrase family.</text>
</comment>
<feature type="compositionally biased region" description="Basic residues" evidence="4">
    <location>
        <begin position="1"/>
        <end position="12"/>
    </location>
</feature>
<accession>A0ABQ1E171</accession>
<dbReference type="EMBL" id="BLYJ01000024">
    <property type="protein sequence ID" value="GFO88706.1"/>
    <property type="molecule type" value="Genomic_DNA"/>
</dbReference>
<dbReference type="InterPro" id="IPR044068">
    <property type="entry name" value="CB"/>
</dbReference>
<dbReference type="Gene3D" id="1.10.150.130">
    <property type="match status" value="1"/>
</dbReference>
<name>A0ABQ1E171_9FIRM</name>
<evidence type="ECO:0000313" key="7">
    <source>
        <dbReference type="Proteomes" id="UP000620147"/>
    </source>
</evidence>
<keyword evidence="2 3" id="KW-0238">DNA-binding</keyword>
<dbReference type="SUPFAM" id="SSF56349">
    <property type="entry name" value="DNA breaking-rejoining enzymes"/>
    <property type="match status" value="1"/>
</dbReference>
<feature type="domain" description="Core-binding (CB)" evidence="5">
    <location>
        <begin position="72"/>
        <end position="149"/>
    </location>
</feature>
<dbReference type="InterPro" id="IPR010998">
    <property type="entry name" value="Integrase_recombinase_N"/>
</dbReference>
<dbReference type="PROSITE" id="PS51900">
    <property type="entry name" value="CB"/>
    <property type="match status" value="1"/>
</dbReference>
<evidence type="ECO:0000256" key="1">
    <source>
        <dbReference type="ARBA" id="ARBA00008857"/>
    </source>
</evidence>
<evidence type="ECO:0000313" key="6">
    <source>
        <dbReference type="EMBL" id="GFO88706.1"/>
    </source>
</evidence>
<feature type="region of interest" description="Disordered" evidence="4">
    <location>
        <begin position="1"/>
        <end position="25"/>
    </location>
</feature>
<dbReference type="InterPro" id="IPR004107">
    <property type="entry name" value="Integrase_SAM-like_N"/>
</dbReference>
<reference evidence="6 7" key="1">
    <citation type="submission" date="2020-06" db="EMBL/GenBank/DDBJ databases">
        <title>Characterization of fructooligosaccharide metabolism and fructooligosaccharide-degrading enzymes in human commensal butyrate producers.</title>
        <authorList>
            <person name="Tanno H."/>
            <person name="Fujii T."/>
            <person name="Hirano K."/>
            <person name="Maeno S."/>
            <person name="Tonozuka T."/>
            <person name="Sakamoto M."/>
            <person name="Ohkuma M."/>
            <person name="Tochio T."/>
            <person name="Endo A."/>
        </authorList>
    </citation>
    <scope>NUCLEOTIDE SEQUENCE [LARGE SCALE GENOMIC DNA]</scope>
    <source>
        <strain evidence="6 7">JCM 31056</strain>
    </source>
</reference>
<evidence type="ECO:0000259" key="5">
    <source>
        <dbReference type="PROSITE" id="PS51900"/>
    </source>
</evidence>
<organism evidence="6 7">
    <name type="scientific">Butyricicoccus faecihominis</name>
    <dbReference type="NCBI Taxonomy" id="1712515"/>
    <lineage>
        <taxon>Bacteria</taxon>
        <taxon>Bacillati</taxon>
        <taxon>Bacillota</taxon>
        <taxon>Clostridia</taxon>
        <taxon>Eubacteriales</taxon>
        <taxon>Butyricicoccaceae</taxon>
        <taxon>Butyricicoccus</taxon>
    </lineage>
</organism>